<keyword evidence="3" id="KW-1185">Reference proteome</keyword>
<gene>
    <name evidence="2" type="ORF">EJ08DRAFT_676399</name>
</gene>
<reference evidence="2" key="1">
    <citation type="journal article" date="2020" name="Stud. Mycol.">
        <title>101 Dothideomycetes genomes: a test case for predicting lifestyles and emergence of pathogens.</title>
        <authorList>
            <person name="Haridas S."/>
            <person name="Albert R."/>
            <person name="Binder M."/>
            <person name="Bloem J."/>
            <person name="Labutti K."/>
            <person name="Salamov A."/>
            <person name="Andreopoulos B."/>
            <person name="Baker S."/>
            <person name="Barry K."/>
            <person name="Bills G."/>
            <person name="Bluhm B."/>
            <person name="Cannon C."/>
            <person name="Castanera R."/>
            <person name="Culley D."/>
            <person name="Daum C."/>
            <person name="Ezra D."/>
            <person name="Gonzalez J."/>
            <person name="Henrissat B."/>
            <person name="Kuo A."/>
            <person name="Liang C."/>
            <person name="Lipzen A."/>
            <person name="Lutzoni F."/>
            <person name="Magnuson J."/>
            <person name="Mondo S."/>
            <person name="Nolan M."/>
            <person name="Ohm R."/>
            <person name="Pangilinan J."/>
            <person name="Park H.-J."/>
            <person name="Ramirez L."/>
            <person name="Alfaro M."/>
            <person name="Sun H."/>
            <person name="Tritt A."/>
            <person name="Yoshinaga Y."/>
            <person name="Zwiers L.-H."/>
            <person name="Turgeon B."/>
            <person name="Goodwin S."/>
            <person name="Spatafora J."/>
            <person name="Crous P."/>
            <person name="Grigoriev I."/>
        </authorList>
    </citation>
    <scope>NUCLEOTIDE SEQUENCE</scope>
    <source>
        <strain evidence="2">CBS 130266</strain>
    </source>
</reference>
<proteinExistence type="predicted"/>
<feature type="region of interest" description="Disordered" evidence="1">
    <location>
        <begin position="1"/>
        <end position="21"/>
    </location>
</feature>
<accession>A0A9P4U2H7</accession>
<comment type="caution">
    <text evidence="2">The sequence shown here is derived from an EMBL/GenBank/DDBJ whole genome shotgun (WGS) entry which is preliminary data.</text>
</comment>
<organism evidence="2 3">
    <name type="scientific">Tothia fuscella</name>
    <dbReference type="NCBI Taxonomy" id="1048955"/>
    <lineage>
        <taxon>Eukaryota</taxon>
        <taxon>Fungi</taxon>
        <taxon>Dikarya</taxon>
        <taxon>Ascomycota</taxon>
        <taxon>Pezizomycotina</taxon>
        <taxon>Dothideomycetes</taxon>
        <taxon>Pleosporomycetidae</taxon>
        <taxon>Venturiales</taxon>
        <taxon>Cylindrosympodiaceae</taxon>
        <taxon>Tothia</taxon>
    </lineage>
</organism>
<dbReference type="EMBL" id="MU007018">
    <property type="protein sequence ID" value="KAF2434033.1"/>
    <property type="molecule type" value="Genomic_DNA"/>
</dbReference>
<evidence type="ECO:0000313" key="3">
    <source>
        <dbReference type="Proteomes" id="UP000800235"/>
    </source>
</evidence>
<sequence>MGNCFSRSQQTRAQPKSAAHIRAQTQTPELLKFQQELLRKRSKNCNGWKPAPPTEEELIDVYDTNLASWFDNLIKQPTEMLSTSVVSNYFAKDGSIPASKRDKLAKRYICVPIAAPDLREYILPVPEEYATKIRCWQDQNPVEAALRGNEREKSEWRWNREIGRFERIESV</sequence>
<evidence type="ECO:0000256" key="1">
    <source>
        <dbReference type="SAM" id="MobiDB-lite"/>
    </source>
</evidence>
<dbReference type="Proteomes" id="UP000800235">
    <property type="component" value="Unassembled WGS sequence"/>
</dbReference>
<evidence type="ECO:0000313" key="2">
    <source>
        <dbReference type="EMBL" id="KAF2434033.1"/>
    </source>
</evidence>
<dbReference type="AlphaFoldDB" id="A0A9P4U2H7"/>
<protein>
    <submittedName>
        <fullName evidence="2">Uncharacterized protein</fullName>
    </submittedName>
</protein>
<name>A0A9P4U2H7_9PEZI</name>
<feature type="compositionally biased region" description="Polar residues" evidence="1">
    <location>
        <begin position="1"/>
        <end position="14"/>
    </location>
</feature>